<evidence type="ECO:0000313" key="4">
    <source>
        <dbReference type="EMBL" id="AIF01261.1"/>
    </source>
</evidence>
<dbReference type="Gene3D" id="3.40.50.2300">
    <property type="match status" value="1"/>
</dbReference>
<dbReference type="InterPro" id="IPR001789">
    <property type="entry name" value="Sig_transdc_resp-reg_receiver"/>
</dbReference>
<dbReference type="AlphaFoldDB" id="A0A075GAZ0"/>
<dbReference type="SUPFAM" id="SSF52172">
    <property type="entry name" value="CheY-like"/>
    <property type="match status" value="1"/>
</dbReference>
<organism evidence="4">
    <name type="scientific">uncultured marine group II/III euryarchaeote KM3_144_H10</name>
    <dbReference type="NCBI Taxonomy" id="1457880"/>
    <lineage>
        <taxon>Archaea</taxon>
        <taxon>Methanobacteriati</taxon>
        <taxon>Methanobacteriota</taxon>
        <taxon>environmental samples</taxon>
    </lineage>
</organism>
<proteinExistence type="predicted"/>
<dbReference type="PROSITE" id="PS50110">
    <property type="entry name" value="RESPONSE_REGULATORY"/>
    <property type="match status" value="1"/>
</dbReference>
<keyword evidence="1" id="KW-0597">Phosphoprotein</keyword>
<dbReference type="GO" id="GO:0000160">
    <property type="term" value="P:phosphorelay signal transduction system"/>
    <property type="evidence" value="ECO:0007669"/>
    <property type="project" value="InterPro"/>
</dbReference>
<dbReference type="InterPro" id="IPR011006">
    <property type="entry name" value="CheY-like_superfamily"/>
</dbReference>
<name>A0A075GAZ0_9EURY</name>
<dbReference type="Pfam" id="PF00072">
    <property type="entry name" value="Response_reg"/>
    <property type="match status" value="1"/>
</dbReference>
<dbReference type="EMBL" id="KF900616">
    <property type="protein sequence ID" value="AIF01261.1"/>
    <property type="molecule type" value="Genomic_DNA"/>
</dbReference>
<dbReference type="InterPro" id="IPR050595">
    <property type="entry name" value="Bact_response_regulator"/>
</dbReference>
<evidence type="ECO:0000259" key="3">
    <source>
        <dbReference type="PROSITE" id="PS50110"/>
    </source>
</evidence>
<dbReference type="SMART" id="SM00448">
    <property type="entry name" value="REC"/>
    <property type="match status" value="1"/>
</dbReference>
<dbReference type="PANTHER" id="PTHR44591">
    <property type="entry name" value="STRESS RESPONSE REGULATOR PROTEIN 1"/>
    <property type="match status" value="1"/>
</dbReference>
<dbReference type="PANTHER" id="PTHR44591:SF21">
    <property type="entry name" value="TWO-COMPONENT RESPONSE REGULATOR"/>
    <property type="match status" value="1"/>
</dbReference>
<accession>A0A075GAZ0</accession>
<dbReference type="CDD" id="cd00156">
    <property type="entry name" value="REC"/>
    <property type="match status" value="1"/>
</dbReference>
<evidence type="ECO:0000256" key="1">
    <source>
        <dbReference type="ARBA" id="ARBA00022553"/>
    </source>
</evidence>
<protein>
    <submittedName>
        <fullName evidence="4">Putative response regulator containing CheY-like receiver</fullName>
    </submittedName>
</protein>
<sequence>MITRLRYIGEQLSRGLVIFVEDEETLRKLGETILSRMGFEVSAHEDAESALEKIKQNPNIVLLATDMSLPEMNGVNLAHKVRGLGIQAPVLLMSGHDEADILEAGGVPPPGIMLQKPIGLADLRATVDSLLS</sequence>
<comment type="caution">
    <text evidence="2">Lacks conserved residue(s) required for the propagation of feature annotation.</text>
</comment>
<reference evidence="4" key="1">
    <citation type="journal article" date="2014" name="Genome Biol. Evol.">
        <title>Pangenome evidence for extensive interdomain horizontal transfer affecting lineage core and shell genes in uncultured planktonic thaumarchaeota and euryarchaeota.</title>
        <authorList>
            <person name="Deschamps P."/>
            <person name="Zivanovic Y."/>
            <person name="Moreira D."/>
            <person name="Rodriguez-Valera F."/>
            <person name="Lopez-Garcia P."/>
        </authorList>
    </citation>
    <scope>NUCLEOTIDE SEQUENCE</scope>
</reference>
<feature type="domain" description="Response regulatory" evidence="3">
    <location>
        <begin position="16"/>
        <end position="131"/>
    </location>
</feature>
<evidence type="ECO:0000256" key="2">
    <source>
        <dbReference type="PROSITE-ProRule" id="PRU00169"/>
    </source>
</evidence>